<dbReference type="Proteomes" id="UP000276215">
    <property type="component" value="Unassembled WGS sequence"/>
</dbReference>
<sequence>ADLHKPDLLHNIYLGLFKHMIEWVEGFLKKHKWQKEFDDVWKALPPYHGFSVPKKSYREVTQWQGKEMRNLGRCITVVLASALRNPDSSQQQPFKRALQCVCSLIDFSLMAQYRSHTPETLRYMEQYLRTFHETRDIFLEFR</sequence>
<evidence type="ECO:0000313" key="1">
    <source>
        <dbReference type="EMBL" id="RPB03037.1"/>
    </source>
</evidence>
<dbReference type="EMBL" id="ML120364">
    <property type="protein sequence ID" value="RPB03037.1"/>
    <property type="molecule type" value="Genomic_DNA"/>
</dbReference>
<protein>
    <submittedName>
        <fullName evidence="1">Uncharacterized protein</fullName>
    </submittedName>
</protein>
<gene>
    <name evidence="1" type="ORF">L873DRAFT_1654530</name>
</gene>
<proteinExistence type="predicted"/>
<keyword evidence="2" id="KW-1185">Reference proteome</keyword>
<feature type="non-terminal residue" evidence="1">
    <location>
        <position position="142"/>
    </location>
</feature>
<dbReference type="OrthoDB" id="5404297at2759"/>
<evidence type="ECO:0000313" key="2">
    <source>
        <dbReference type="Proteomes" id="UP000276215"/>
    </source>
</evidence>
<feature type="non-terminal residue" evidence="1">
    <location>
        <position position="1"/>
    </location>
</feature>
<name>A0A3N4JXT5_9PEZI</name>
<organism evidence="1 2">
    <name type="scientific">Choiromyces venosus 120613-1</name>
    <dbReference type="NCBI Taxonomy" id="1336337"/>
    <lineage>
        <taxon>Eukaryota</taxon>
        <taxon>Fungi</taxon>
        <taxon>Dikarya</taxon>
        <taxon>Ascomycota</taxon>
        <taxon>Pezizomycotina</taxon>
        <taxon>Pezizomycetes</taxon>
        <taxon>Pezizales</taxon>
        <taxon>Tuberaceae</taxon>
        <taxon>Choiromyces</taxon>
    </lineage>
</organism>
<dbReference type="STRING" id="1336337.A0A3N4JXT5"/>
<reference evidence="1 2" key="1">
    <citation type="journal article" date="2018" name="Nat. Ecol. Evol.">
        <title>Pezizomycetes genomes reveal the molecular basis of ectomycorrhizal truffle lifestyle.</title>
        <authorList>
            <person name="Murat C."/>
            <person name="Payen T."/>
            <person name="Noel B."/>
            <person name="Kuo A."/>
            <person name="Morin E."/>
            <person name="Chen J."/>
            <person name="Kohler A."/>
            <person name="Krizsan K."/>
            <person name="Balestrini R."/>
            <person name="Da Silva C."/>
            <person name="Montanini B."/>
            <person name="Hainaut M."/>
            <person name="Levati E."/>
            <person name="Barry K.W."/>
            <person name="Belfiori B."/>
            <person name="Cichocki N."/>
            <person name="Clum A."/>
            <person name="Dockter R.B."/>
            <person name="Fauchery L."/>
            <person name="Guy J."/>
            <person name="Iotti M."/>
            <person name="Le Tacon F."/>
            <person name="Lindquist E.A."/>
            <person name="Lipzen A."/>
            <person name="Malagnac F."/>
            <person name="Mello A."/>
            <person name="Molinier V."/>
            <person name="Miyauchi S."/>
            <person name="Poulain J."/>
            <person name="Riccioni C."/>
            <person name="Rubini A."/>
            <person name="Sitrit Y."/>
            <person name="Splivallo R."/>
            <person name="Traeger S."/>
            <person name="Wang M."/>
            <person name="Zifcakova L."/>
            <person name="Wipf D."/>
            <person name="Zambonelli A."/>
            <person name="Paolocci F."/>
            <person name="Nowrousian M."/>
            <person name="Ottonello S."/>
            <person name="Baldrian P."/>
            <person name="Spatafora J.W."/>
            <person name="Henrissat B."/>
            <person name="Nagy L.G."/>
            <person name="Aury J.M."/>
            <person name="Wincker P."/>
            <person name="Grigoriev I.V."/>
            <person name="Bonfante P."/>
            <person name="Martin F.M."/>
        </authorList>
    </citation>
    <scope>NUCLEOTIDE SEQUENCE [LARGE SCALE GENOMIC DNA]</scope>
    <source>
        <strain evidence="1 2">120613-1</strain>
    </source>
</reference>
<accession>A0A3N4JXT5</accession>
<dbReference type="AlphaFoldDB" id="A0A3N4JXT5"/>